<dbReference type="PANTHER" id="PTHR43706">
    <property type="entry name" value="NADH DEHYDROGENASE"/>
    <property type="match status" value="1"/>
</dbReference>
<evidence type="ECO:0000313" key="8">
    <source>
        <dbReference type="Proteomes" id="UP000281084"/>
    </source>
</evidence>
<evidence type="ECO:0000256" key="2">
    <source>
        <dbReference type="ARBA" id="ARBA00022630"/>
    </source>
</evidence>
<reference evidence="7 8" key="1">
    <citation type="submission" date="2018-09" db="EMBL/GenBank/DDBJ databases">
        <title>The draft genome of Acinetobacter spp. strains.</title>
        <authorList>
            <person name="Qin J."/>
            <person name="Feng Y."/>
            <person name="Zong Z."/>
        </authorList>
    </citation>
    <scope>NUCLEOTIDE SEQUENCE [LARGE SCALE GENOMIC DNA]</scope>
    <source>
        <strain evidence="7 8">WCHAc060002</strain>
    </source>
</reference>
<organism evidence="7 8">
    <name type="scientific">Acinetobacter cumulans</name>
    <dbReference type="NCBI Taxonomy" id="2136182"/>
    <lineage>
        <taxon>Bacteria</taxon>
        <taxon>Pseudomonadati</taxon>
        <taxon>Pseudomonadota</taxon>
        <taxon>Gammaproteobacteria</taxon>
        <taxon>Moraxellales</taxon>
        <taxon>Moraxellaceae</taxon>
        <taxon>Acinetobacter</taxon>
    </lineage>
</organism>
<dbReference type="PRINTS" id="PR00368">
    <property type="entry name" value="FADPNR"/>
</dbReference>
<dbReference type="Proteomes" id="UP000281084">
    <property type="component" value="Unassembled WGS sequence"/>
</dbReference>
<dbReference type="Gene3D" id="3.50.50.100">
    <property type="match status" value="1"/>
</dbReference>
<dbReference type="InterPro" id="IPR045024">
    <property type="entry name" value="NDH-2"/>
</dbReference>
<dbReference type="GO" id="GO:0008137">
    <property type="term" value="F:NADH dehydrogenase (ubiquinone) activity"/>
    <property type="evidence" value="ECO:0007669"/>
    <property type="project" value="TreeGrafter"/>
</dbReference>
<dbReference type="RefSeq" id="WP_120367815.1">
    <property type="nucleotide sequence ID" value="NZ_RAXZ01000017.1"/>
</dbReference>
<keyword evidence="2" id="KW-0285">Flavoprotein</keyword>
<dbReference type="InterPro" id="IPR023753">
    <property type="entry name" value="FAD/NAD-binding_dom"/>
</dbReference>
<dbReference type="SUPFAM" id="SSF51905">
    <property type="entry name" value="FAD/NAD(P)-binding domain"/>
    <property type="match status" value="1"/>
</dbReference>
<dbReference type="Pfam" id="PF07992">
    <property type="entry name" value="Pyr_redox_2"/>
    <property type="match status" value="1"/>
</dbReference>
<feature type="domain" description="FAD/NAD(P)-binding" evidence="6">
    <location>
        <begin position="16"/>
        <end position="347"/>
    </location>
</feature>
<protein>
    <submittedName>
        <fullName evidence="7">NAD(P)/FAD-dependent oxidoreductase</fullName>
    </submittedName>
</protein>
<keyword evidence="4" id="KW-0560">Oxidoreductase</keyword>
<evidence type="ECO:0000256" key="3">
    <source>
        <dbReference type="ARBA" id="ARBA00022827"/>
    </source>
</evidence>
<gene>
    <name evidence="7" type="ORF">D7V64_11835</name>
</gene>
<evidence type="ECO:0000256" key="5">
    <source>
        <dbReference type="ARBA" id="ARBA00023027"/>
    </source>
</evidence>
<evidence type="ECO:0000259" key="6">
    <source>
        <dbReference type="Pfam" id="PF07992"/>
    </source>
</evidence>
<proteinExistence type="inferred from homology"/>
<evidence type="ECO:0000313" key="7">
    <source>
        <dbReference type="EMBL" id="RKG50965.1"/>
    </source>
</evidence>
<dbReference type="AlphaFoldDB" id="A0A3A8FVJ7"/>
<keyword evidence="5" id="KW-0520">NAD</keyword>
<dbReference type="EMBL" id="RAXZ01000017">
    <property type="protein sequence ID" value="RKG50965.1"/>
    <property type="molecule type" value="Genomic_DNA"/>
</dbReference>
<sequence>MPNDKNTTSESTAPHRIVIVGGGAGGLELATLLGGSLGKSQKAHITLVDLKLNHVWKPLLHEIAAGTMNINDEATNYYAHASKNHYEFVLAKLEQVYSKEQQIGLSPIINGKYASTNEETRLSYDTLILAIGSVSNDFGTLGVQEHCHYLDSLQQAEVFQQDLLHLYLDAQNKNADRTLTIGVIGAGATGVELSAELIQAKENFYKYGLNKIHPNNVKITLIEGADRILPALPAQMADHAQQQLTRMKIDVLSGKRVEKVDATHIYFNDGTSIQAELKVWAAGIKAPDVISQLEGFAKDRMGRLEVFATLQTKSDPNIFALGDCAHCQPRADEPVLGPRAQVASQQASFLAEAMKARIKGQSLPMFVFSDKGSLVSLSKHKAVGELLGQVNVQGFVAKSMYVSLYRLHQATIYGYTQAGLLTAKDFVTRKITPKIKLH</sequence>
<comment type="caution">
    <text evidence="7">The sequence shown here is derived from an EMBL/GenBank/DDBJ whole genome shotgun (WGS) entry which is preliminary data.</text>
</comment>
<evidence type="ECO:0000256" key="1">
    <source>
        <dbReference type="ARBA" id="ARBA00005272"/>
    </source>
</evidence>
<accession>A0A3A8FVJ7</accession>
<name>A0A3A8FVJ7_9GAMM</name>
<evidence type="ECO:0000256" key="4">
    <source>
        <dbReference type="ARBA" id="ARBA00023002"/>
    </source>
</evidence>
<keyword evidence="3" id="KW-0274">FAD</keyword>
<dbReference type="InterPro" id="IPR036188">
    <property type="entry name" value="FAD/NAD-bd_sf"/>
</dbReference>
<dbReference type="GO" id="GO:0003954">
    <property type="term" value="F:NADH dehydrogenase activity"/>
    <property type="evidence" value="ECO:0007669"/>
    <property type="project" value="InterPro"/>
</dbReference>
<dbReference type="PANTHER" id="PTHR43706:SF9">
    <property type="entry name" value="TYPE II NADH:QUINONE OXIDOREDUCTASE"/>
    <property type="match status" value="1"/>
</dbReference>
<comment type="similarity">
    <text evidence="1">Belongs to the NADH dehydrogenase family.</text>
</comment>